<sequence length="72" mass="8261">MRLTLNAQVWKVMARNNKATEHPLSFPETVMSRDQTRELQGERRAEVNSKMTRRTATVFTVLPLCLALSLIC</sequence>
<dbReference type="EMBL" id="VSRR010040401">
    <property type="protein sequence ID" value="MPC75114.1"/>
    <property type="molecule type" value="Genomic_DNA"/>
</dbReference>
<proteinExistence type="predicted"/>
<evidence type="ECO:0000313" key="2">
    <source>
        <dbReference type="Proteomes" id="UP000324222"/>
    </source>
</evidence>
<dbReference type="AlphaFoldDB" id="A0A5B7I2Z3"/>
<dbReference type="Proteomes" id="UP000324222">
    <property type="component" value="Unassembled WGS sequence"/>
</dbReference>
<reference evidence="1 2" key="1">
    <citation type="submission" date="2019-05" db="EMBL/GenBank/DDBJ databases">
        <title>Another draft genome of Portunus trituberculatus and its Hox gene families provides insights of decapod evolution.</title>
        <authorList>
            <person name="Jeong J.-H."/>
            <person name="Song I."/>
            <person name="Kim S."/>
            <person name="Choi T."/>
            <person name="Kim D."/>
            <person name="Ryu S."/>
            <person name="Kim W."/>
        </authorList>
    </citation>
    <scope>NUCLEOTIDE SEQUENCE [LARGE SCALE GENOMIC DNA]</scope>
    <source>
        <tissue evidence="1">Muscle</tissue>
    </source>
</reference>
<evidence type="ECO:0000313" key="1">
    <source>
        <dbReference type="EMBL" id="MPC75114.1"/>
    </source>
</evidence>
<keyword evidence="2" id="KW-1185">Reference proteome</keyword>
<organism evidence="1 2">
    <name type="scientific">Portunus trituberculatus</name>
    <name type="common">Swimming crab</name>
    <name type="synonym">Neptunus trituberculatus</name>
    <dbReference type="NCBI Taxonomy" id="210409"/>
    <lineage>
        <taxon>Eukaryota</taxon>
        <taxon>Metazoa</taxon>
        <taxon>Ecdysozoa</taxon>
        <taxon>Arthropoda</taxon>
        <taxon>Crustacea</taxon>
        <taxon>Multicrustacea</taxon>
        <taxon>Malacostraca</taxon>
        <taxon>Eumalacostraca</taxon>
        <taxon>Eucarida</taxon>
        <taxon>Decapoda</taxon>
        <taxon>Pleocyemata</taxon>
        <taxon>Brachyura</taxon>
        <taxon>Eubrachyura</taxon>
        <taxon>Portunoidea</taxon>
        <taxon>Portunidae</taxon>
        <taxon>Portuninae</taxon>
        <taxon>Portunus</taxon>
    </lineage>
</organism>
<gene>
    <name evidence="1" type="ORF">E2C01_069499</name>
</gene>
<name>A0A5B7I2Z3_PORTR</name>
<protein>
    <submittedName>
        <fullName evidence="1">Uncharacterized protein</fullName>
    </submittedName>
</protein>
<accession>A0A5B7I2Z3</accession>
<comment type="caution">
    <text evidence="1">The sequence shown here is derived from an EMBL/GenBank/DDBJ whole genome shotgun (WGS) entry which is preliminary data.</text>
</comment>